<dbReference type="EMBL" id="JAYMYR010000002">
    <property type="protein sequence ID" value="KAK7379479.1"/>
    <property type="molecule type" value="Genomic_DNA"/>
</dbReference>
<accession>A0AAN9NZP0</accession>
<dbReference type="AlphaFoldDB" id="A0AAN9NZP0"/>
<name>A0AAN9NZP0_PHACN</name>
<evidence type="ECO:0000313" key="1">
    <source>
        <dbReference type="EMBL" id="KAK7379479.1"/>
    </source>
</evidence>
<proteinExistence type="predicted"/>
<gene>
    <name evidence="1" type="ORF">VNO80_04940</name>
</gene>
<sequence length="76" mass="8596">MAMAGMDYEECAISLEKWNPFCPQQPPLYLVAECEELVDLAAERMKAKIREWAKAVALTSTQQSVTNDRSKLLVFS</sequence>
<comment type="caution">
    <text evidence="1">The sequence shown here is derived from an EMBL/GenBank/DDBJ whole genome shotgun (WGS) entry which is preliminary data.</text>
</comment>
<reference evidence="1 2" key="1">
    <citation type="submission" date="2024-01" db="EMBL/GenBank/DDBJ databases">
        <title>The genomes of 5 underutilized Papilionoideae crops provide insights into root nodulation and disease resistanc.</title>
        <authorList>
            <person name="Jiang F."/>
        </authorList>
    </citation>
    <scope>NUCLEOTIDE SEQUENCE [LARGE SCALE GENOMIC DNA]</scope>
    <source>
        <strain evidence="1">JINMINGXINNONG_FW02</strain>
        <tissue evidence="1">Leaves</tissue>
    </source>
</reference>
<keyword evidence="2" id="KW-1185">Reference proteome</keyword>
<protein>
    <submittedName>
        <fullName evidence="1">Uncharacterized protein</fullName>
    </submittedName>
</protein>
<dbReference type="Proteomes" id="UP001374584">
    <property type="component" value="Unassembled WGS sequence"/>
</dbReference>
<evidence type="ECO:0000313" key="2">
    <source>
        <dbReference type="Proteomes" id="UP001374584"/>
    </source>
</evidence>
<organism evidence="1 2">
    <name type="scientific">Phaseolus coccineus</name>
    <name type="common">Scarlet runner bean</name>
    <name type="synonym">Phaseolus multiflorus</name>
    <dbReference type="NCBI Taxonomy" id="3886"/>
    <lineage>
        <taxon>Eukaryota</taxon>
        <taxon>Viridiplantae</taxon>
        <taxon>Streptophyta</taxon>
        <taxon>Embryophyta</taxon>
        <taxon>Tracheophyta</taxon>
        <taxon>Spermatophyta</taxon>
        <taxon>Magnoliopsida</taxon>
        <taxon>eudicotyledons</taxon>
        <taxon>Gunneridae</taxon>
        <taxon>Pentapetalae</taxon>
        <taxon>rosids</taxon>
        <taxon>fabids</taxon>
        <taxon>Fabales</taxon>
        <taxon>Fabaceae</taxon>
        <taxon>Papilionoideae</taxon>
        <taxon>50 kb inversion clade</taxon>
        <taxon>NPAAA clade</taxon>
        <taxon>indigoferoid/millettioid clade</taxon>
        <taxon>Phaseoleae</taxon>
        <taxon>Phaseolus</taxon>
    </lineage>
</organism>